<evidence type="ECO:0000313" key="2">
    <source>
        <dbReference type="EMBL" id="MBA6149127.1"/>
    </source>
</evidence>
<evidence type="ECO:0000313" key="3">
    <source>
        <dbReference type="Proteomes" id="UP000577346"/>
    </source>
</evidence>
<dbReference type="EMBL" id="JACGDA010000036">
    <property type="protein sequence ID" value="MBA6149127.1"/>
    <property type="molecule type" value="Genomic_DNA"/>
</dbReference>
<dbReference type="RefSeq" id="WP_182336739.1">
    <property type="nucleotide sequence ID" value="NZ_JACGDA010000036.1"/>
</dbReference>
<sequence length="125" mass="14135">MASKLTAAKQAKRYNHEERKKLIDEYLNSGVPLSNFCKTKGRPSYQAMKLWLNTPSTTSKTNSQEFFTSSTPASDDRNDPTEHELIQSIANSIAHLEIRLAALKEELEKLIIPPSSNNADFHHLH</sequence>
<feature type="region of interest" description="Disordered" evidence="1">
    <location>
        <begin position="55"/>
        <end position="80"/>
    </location>
</feature>
<proteinExistence type="predicted"/>
<protein>
    <recommendedName>
        <fullName evidence="4">Transposase</fullName>
    </recommendedName>
</protein>
<accession>A0A7W2R021</accession>
<dbReference type="AlphaFoldDB" id="A0A7W2R021"/>
<evidence type="ECO:0000256" key="1">
    <source>
        <dbReference type="SAM" id="MobiDB-lite"/>
    </source>
</evidence>
<feature type="compositionally biased region" description="Polar residues" evidence="1">
    <location>
        <begin position="55"/>
        <end position="73"/>
    </location>
</feature>
<name>A0A7W2R021_9PSED</name>
<dbReference type="Proteomes" id="UP000577346">
    <property type="component" value="Unassembled WGS sequence"/>
</dbReference>
<evidence type="ECO:0008006" key="4">
    <source>
        <dbReference type="Google" id="ProtNLM"/>
    </source>
</evidence>
<reference evidence="2 3" key="1">
    <citation type="submission" date="2020-07" db="EMBL/GenBank/DDBJ databases">
        <title>Diversity of carbapenemase encoding genes among Pseudomonas putida group clinical isolates in a tertiary Brazilian hospital.</title>
        <authorList>
            <person name="Alberto-Lei F."/>
            <person name="Nodari C.S."/>
            <person name="Streling A.P."/>
            <person name="Paulino J.T."/>
            <person name="Bessa-Neto F.O."/>
            <person name="Cayo R."/>
            <person name="Gales A.C."/>
        </authorList>
    </citation>
    <scope>NUCLEOTIDE SEQUENCE [LARGE SCALE GENOMIC DNA]</scope>
    <source>
        <strain evidence="2 3">11213</strain>
    </source>
</reference>
<organism evidence="2 3">
    <name type="scientific">Pseudomonas juntendi</name>
    <dbReference type="NCBI Taxonomy" id="2666183"/>
    <lineage>
        <taxon>Bacteria</taxon>
        <taxon>Pseudomonadati</taxon>
        <taxon>Pseudomonadota</taxon>
        <taxon>Gammaproteobacteria</taxon>
        <taxon>Pseudomonadales</taxon>
        <taxon>Pseudomonadaceae</taxon>
        <taxon>Pseudomonas</taxon>
    </lineage>
</organism>
<gene>
    <name evidence="2" type="ORF">H4C15_16665</name>
</gene>
<comment type="caution">
    <text evidence="2">The sequence shown here is derived from an EMBL/GenBank/DDBJ whole genome shotgun (WGS) entry which is preliminary data.</text>
</comment>